<feature type="signal peptide" evidence="1">
    <location>
        <begin position="1"/>
        <end position="28"/>
    </location>
</feature>
<protein>
    <submittedName>
        <fullName evidence="2">Uncharacterized protein</fullName>
    </submittedName>
</protein>
<evidence type="ECO:0000313" key="3">
    <source>
        <dbReference type="Proteomes" id="UP000799439"/>
    </source>
</evidence>
<dbReference type="EMBL" id="ML996094">
    <property type="protein sequence ID" value="KAF2147902.1"/>
    <property type="molecule type" value="Genomic_DNA"/>
</dbReference>
<name>A0A9P4IU64_9PEZI</name>
<keyword evidence="3" id="KW-1185">Reference proteome</keyword>
<organism evidence="2 3">
    <name type="scientific">Myriangium duriaei CBS 260.36</name>
    <dbReference type="NCBI Taxonomy" id="1168546"/>
    <lineage>
        <taxon>Eukaryota</taxon>
        <taxon>Fungi</taxon>
        <taxon>Dikarya</taxon>
        <taxon>Ascomycota</taxon>
        <taxon>Pezizomycotina</taxon>
        <taxon>Dothideomycetes</taxon>
        <taxon>Dothideomycetidae</taxon>
        <taxon>Myriangiales</taxon>
        <taxon>Myriangiaceae</taxon>
        <taxon>Myriangium</taxon>
    </lineage>
</organism>
<feature type="chain" id="PRO_5040120615" evidence="1">
    <location>
        <begin position="29"/>
        <end position="710"/>
    </location>
</feature>
<keyword evidence="1" id="KW-0732">Signal</keyword>
<evidence type="ECO:0000256" key="1">
    <source>
        <dbReference type="SAM" id="SignalP"/>
    </source>
</evidence>
<evidence type="ECO:0000313" key="2">
    <source>
        <dbReference type="EMBL" id="KAF2147902.1"/>
    </source>
</evidence>
<reference evidence="2" key="1">
    <citation type="journal article" date="2020" name="Stud. Mycol.">
        <title>101 Dothideomycetes genomes: a test case for predicting lifestyles and emergence of pathogens.</title>
        <authorList>
            <person name="Haridas S."/>
            <person name="Albert R."/>
            <person name="Binder M."/>
            <person name="Bloem J."/>
            <person name="Labutti K."/>
            <person name="Salamov A."/>
            <person name="Andreopoulos B."/>
            <person name="Baker S."/>
            <person name="Barry K."/>
            <person name="Bills G."/>
            <person name="Bluhm B."/>
            <person name="Cannon C."/>
            <person name="Castanera R."/>
            <person name="Culley D."/>
            <person name="Daum C."/>
            <person name="Ezra D."/>
            <person name="Gonzalez J."/>
            <person name="Henrissat B."/>
            <person name="Kuo A."/>
            <person name="Liang C."/>
            <person name="Lipzen A."/>
            <person name="Lutzoni F."/>
            <person name="Magnuson J."/>
            <person name="Mondo S."/>
            <person name="Nolan M."/>
            <person name="Ohm R."/>
            <person name="Pangilinan J."/>
            <person name="Park H.-J."/>
            <person name="Ramirez L."/>
            <person name="Alfaro M."/>
            <person name="Sun H."/>
            <person name="Tritt A."/>
            <person name="Yoshinaga Y."/>
            <person name="Zwiers L.-H."/>
            <person name="Turgeon B."/>
            <person name="Goodwin S."/>
            <person name="Spatafora J."/>
            <person name="Crous P."/>
            <person name="Grigoriev I."/>
        </authorList>
    </citation>
    <scope>NUCLEOTIDE SEQUENCE</scope>
    <source>
        <strain evidence="2">CBS 260.36</strain>
    </source>
</reference>
<dbReference type="Proteomes" id="UP000799439">
    <property type="component" value="Unassembled WGS sequence"/>
</dbReference>
<gene>
    <name evidence="2" type="ORF">K461DRAFT_272098</name>
</gene>
<proteinExistence type="predicted"/>
<dbReference type="AlphaFoldDB" id="A0A9P4IU64"/>
<sequence>MVERSKMNRIICFGRIASLLFFLAVANAVVVEKHQCSTPDIDSVKKSFADYVYFCNFYTSRGRVLSPVSGLSMQRTYDACQCIKDQSPVPAPANIVPLAGSGFGPEKTCFAADITILQQQSKDPKSFCGFYTAWSAQNDPRTPVSSLTAIRTYNACQCYLKGFIIAPLTSTKQSTTTSNVQSRTTMKSTGKITTTTRSASTKALSTSKLPTTVRPFTTIKTPSSTRVLSKSSTTSKLITAKPLSCKYSLPAKYTATVNNPAHGVVTGTFSAFTSVGVGYNIAGIQLNERYDYPVDMEPDAVLSSCVMAHMARQTDTAIVYDIGIFRRTTNDAEWACFAFPDQVDGKTNVDVHGNNIMDSHQTTATTTTITTSSPVPPCTQTLLSDFRVLSTSFRTLNNPPFPPTVLGSIATSTFSMFASIDGTTKYQGSLSNRITQFPATISATEAMSKCASFGMASESQQKISHDFSLWYEDTGSYQAWNCDYYPDQVNGTDNSLSDVDSMVQCAWAFKGATFGNVSPKPTTSSTGTTTMSMLTTTTITTTPARTTTTTTTTSTTTTTLPSCSAMFPTSVAYTVYDSSLGYTATAVWSNFTSDNSNYQYFPATGPTSVYHVFSATIAPADVLSSCVSLGMEQQGDEKTINDVALYQTGGDWICQYFADYSGPFPQFAHGYDPTVQCAWGFRESGFGKLSSQSSTSSILSMATSTAALPS</sequence>
<comment type="caution">
    <text evidence="2">The sequence shown here is derived from an EMBL/GenBank/DDBJ whole genome shotgun (WGS) entry which is preliminary data.</text>
</comment>
<accession>A0A9P4IU64</accession>